<dbReference type="Gene3D" id="1.10.420.10">
    <property type="entry name" value="Peroxidase, domain 2"/>
    <property type="match status" value="1"/>
</dbReference>
<dbReference type="AlphaFoldDB" id="V2X9F3"/>
<dbReference type="Proteomes" id="UP000017559">
    <property type="component" value="Unassembled WGS sequence"/>
</dbReference>
<evidence type="ECO:0000313" key="10">
    <source>
        <dbReference type="Proteomes" id="UP000017559"/>
    </source>
</evidence>
<accession>V2X9F3</accession>
<keyword evidence="4 7" id="KW-0560">Oxidoreductase</keyword>
<dbReference type="KEGG" id="mrr:Moror_16155"/>
<comment type="similarity">
    <text evidence="6">Belongs to the peroxidase family.</text>
</comment>
<sequence length="557" mass="60793">MASVANIDIQESAWSSEGLFWAQSPLSFTSGYKYRITTHEHSRGTANYPITDWVSMAYIPKPSVLQLTFEVPGLVIVIGTKTSDVNRMSVFGYASVAKSTQVRHFTTDVPAAHSRLFRQASAEWLRTAFHDAITHDKSTGTGGVDASLRYELDRPENAGTIALNSTFSFFSGFQSVRSSMADLVALGVYTAVRECGGPVVKFRAGREETTRRFEKAGFSVGDMIAMVACGHTIGGVHGNDFPEITGNNSEESFPKFDSTNARFDSQVVTEYLAGNTTNVLVVGPDATNSDRRIFASDNNATMNTLADSGTFRATCADILQRMVDTVPSSVTLTDPIEPIDVKPANLKFYMTSEGNLRFEGQIRIRWTNRSGDPPPVVQIRYEGGIIEAAKATFQGGIGLGFDDWFQFYEFQHSLQPNTSLTSFTVEFNDEVHTNGGGGFPIHNELLVQHLESCLAQTGAPLSNLTIVAAVQQDRVHLPTYFEVAIKKTQMGIVGAVDIERQRVDMRSTGRRVGGYEILSGFVGLPTQTAFTTYDVVNGDVRVEFQKTASVSSSCTGP</sequence>
<dbReference type="GO" id="GO:0000302">
    <property type="term" value="P:response to reactive oxygen species"/>
    <property type="evidence" value="ECO:0007669"/>
    <property type="project" value="TreeGrafter"/>
</dbReference>
<evidence type="ECO:0000256" key="7">
    <source>
        <dbReference type="RuleBase" id="RU363051"/>
    </source>
</evidence>
<evidence type="ECO:0000256" key="4">
    <source>
        <dbReference type="ARBA" id="ARBA00023002"/>
    </source>
</evidence>
<reference evidence="9 10" key="1">
    <citation type="journal article" date="2014" name="BMC Genomics">
        <title>Genome and secretome analysis of the hemibiotrophic fungal pathogen, Moniliophthora roreri, which causes frosty pod rot disease of cacao: mechanisms of the biotrophic and necrotrophic phases.</title>
        <authorList>
            <person name="Meinhardt L.W."/>
            <person name="Costa G.G.L."/>
            <person name="Thomazella D.P.T."/>
            <person name="Teixeira P.J.P.L."/>
            <person name="Carazzolle M.F."/>
            <person name="Schuster S.C."/>
            <person name="Carlson J.E."/>
            <person name="Guiltinan M.J."/>
            <person name="Mieczkowski P."/>
            <person name="Farmer A."/>
            <person name="Ramaraj T."/>
            <person name="Crozier J."/>
            <person name="Davis R.E."/>
            <person name="Shao J."/>
            <person name="Melnick R.L."/>
            <person name="Pereira G.A.G."/>
            <person name="Bailey B.A."/>
        </authorList>
    </citation>
    <scope>NUCLEOTIDE SEQUENCE [LARGE SCALE GENOMIC DNA]</scope>
    <source>
        <strain evidence="9 10">MCA 2997</strain>
    </source>
</reference>
<keyword evidence="5" id="KW-0408">Iron</keyword>
<organism evidence="9 10">
    <name type="scientific">Moniliophthora roreri (strain MCA 2997)</name>
    <name type="common">Cocoa frosty pod rot fungus</name>
    <name type="synonym">Crinipellis roreri</name>
    <dbReference type="NCBI Taxonomy" id="1381753"/>
    <lineage>
        <taxon>Eukaryota</taxon>
        <taxon>Fungi</taxon>
        <taxon>Dikarya</taxon>
        <taxon>Basidiomycota</taxon>
        <taxon>Agaricomycotina</taxon>
        <taxon>Agaricomycetes</taxon>
        <taxon>Agaricomycetidae</taxon>
        <taxon>Agaricales</taxon>
        <taxon>Marasmiineae</taxon>
        <taxon>Marasmiaceae</taxon>
        <taxon>Moniliophthora</taxon>
    </lineage>
</organism>
<dbReference type="GO" id="GO:0004601">
    <property type="term" value="F:peroxidase activity"/>
    <property type="evidence" value="ECO:0007669"/>
    <property type="project" value="UniProtKB-KW"/>
</dbReference>
<dbReference type="InterPro" id="IPR002016">
    <property type="entry name" value="Haem_peroxidase"/>
</dbReference>
<evidence type="ECO:0000259" key="8">
    <source>
        <dbReference type="Pfam" id="PF00141"/>
    </source>
</evidence>
<dbReference type="HOGENOM" id="CLU_004824_4_0_1"/>
<evidence type="ECO:0000256" key="1">
    <source>
        <dbReference type="ARBA" id="ARBA00022559"/>
    </source>
</evidence>
<gene>
    <name evidence="9" type="ORF">Moror_16155</name>
</gene>
<dbReference type="PANTHER" id="PTHR31356">
    <property type="entry name" value="THYLAKOID LUMENAL 29 KDA PROTEIN, CHLOROPLASTIC-RELATED"/>
    <property type="match status" value="1"/>
</dbReference>
<feature type="domain" description="Plant heme peroxidase family profile" evidence="8">
    <location>
        <begin position="117"/>
        <end position="210"/>
    </location>
</feature>
<keyword evidence="2" id="KW-0349">Heme</keyword>
<evidence type="ECO:0000313" key="9">
    <source>
        <dbReference type="EMBL" id="ESK89436.1"/>
    </source>
</evidence>
<dbReference type="Pfam" id="PF00141">
    <property type="entry name" value="peroxidase"/>
    <property type="match status" value="1"/>
</dbReference>
<keyword evidence="3" id="KW-0479">Metal-binding</keyword>
<dbReference type="GO" id="GO:0020037">
    <property type="term" value="F:heme binding"/>
    <property type="evidence" value="ECO:0007669"/>
    <property type="project" value="UniProtKB-UniRule"/>
</dbReference>
<dbReference type="GO" id="GO:0042744">
    <property type="term" value="P:hydrogen peroxide catabolic process"/>
    <property type="evidence" value="ECO:0007669"/>
    <property type="project" value="TreeGrafter"/>
</dbReference>
<keyword evidence="1 7" id="KW-0575">Peroxidase</keyword>
<evidence type="ECO:0000256" key="6">
    <source>
        <dbReference type="RuleBase" id="RU004241"/>
    </source>
</evidence>
<dbReference type="PANTHER" id="PTHR31356:SF53">
    <property type="entry name" value="HEME PEROXIDASE"/>
    <property type="match status" value="1"/>
</dbReference>
<evidence type="ECO:0000256" key="3">
    <source>
        <dbReference type="ARBA" id="ARBA00022723"/>
    </source>
</evidence>
<keyword evidence="10" id="KW-1185">Reference proteome</keyword>
<dbReference type="OrthoDB" id="5985073at2759"/>
<dbReference type="EC" id="1.11.1.-" evidence="7"/>
<evidence type="ECO:0000256" key="2">
    <source>
        <dbReference type="ARBA" id="ARBA00022617"/>
    </source>
</evidence>
<name>V2X9F3_MONRO</name>
<dbReference type="Gene3D" id="1.10.520.10">
    <property type="match status" value="1"/>
</dbReference>
<dbReference type="EMBL" id="AWSO01000561">
    <property type="protein sequence ID" value="ESK89436.1"/>
    <property type="molecule type" value="Genomic_DNA"/>
</dbReference>
<evidence type="ECO:0000256" key="5">
    <source>
        <dbReference type="ARBA" id="ARBA00023004"/>
    </source>
</evidence>
<proteinExistence type="inferred from homology"/>
<dbReference type="InterPro" id="IPR044831">
    <property type="entry name" value="Ccp1-like"/>
</dbReference>
<dbReference type="PRINTS" id="PR00458">
    <property type="entry name" value="PEROXIDASE"/>
</dbReference>
<dbReference type="InterPro" id="IPR010255">
    <property type="entry name" value="Haem_peroxidase_sf"/>
</dbReference>
<dbReference type="GO" id="GO:0034599">
    <property type="term" value="P:cellular response to oxidative stress"/>
    <property type="evidence" value="ECO:0007669"/>
    <property type="project" value="InterPro"/>
</dbReference>
<dbReference type="GO" id="GO:0046872">
    <property type="term" value="F:metal ion binding"/>
    <property type="evidence" value="ECO:0007669"/>
    <property type="project" value="UniProtKB-UniRule"/>
</dbReference>
<comment type="caution">
    <text evidence="9">The sequence shown here is derived from an EMBL/GenBank/DDBJ whole genome shotgun (WGS) entry which is preliminary data.</text>
</comment>
<dbReference type="SUPFAM" id="SSF48113">
    <property type="entry name" value="Heme-dependent peroxidases"/>
    <property type="match status" value="1"/>
</dbReference>
<protein>
    <recommendedName>
        <fullName evidence="7">Peroxidase</fullName>
        <ecNumber evidence="7">1.11.1.-</ecNumber>
    </recommendedName>
</protein>